<accession>A0ABP9N9J5</accession>
<dbReference type="Proteomes" id="UP001500171">
    <property type="component" value="Unassembled WGS sequence"/>
</dbReference>
<keyword evidence="3" id="KW-1185">Reference proteome</keyword>
<protein>
    <submittedName>
        <fullName evidence="2">Uncharacterized protein</fullName>
    </submittedName>
</protein>
<proteinExistence type="predicted"/>
<name>A0ABP9N9J5_9GAMM</name>
<comment type="caution">
    <text evidence="2">The sequence shown here is derived from an EMBL/GenBank/DDBJ whole genome shotgun (WGS) entry which is preliminary data.</text>
</comment>
<evidence type="ECO:0000256" key="1">
    <source>
        <dbReference type="SAM" id="MobiDB-lite"/>
    </source>
</evidence>
<dbReference type="EMBL" id="BAABHY010000002">
    <property type="protein sequence ID" value="GAA5111364.1"/>
    <property type="molecule type" value="Genomic_DNA"/>
</dbReference>
<evidence type="ECO:0000313" key="2">
    <source>
        <dbReference type="EMBL" id="GAA5111364.1"/>
    </source>
</evidence>
<evidence type="ECO:0000313" key="3">
    <source>
        <dbReference type="Proteomes" id="UP001500171"/>
    </source>
</evidence>
<sequence>MTNTHSTAKTAKTKTTGKPQRETSQRHYTVGYISVRHEPKAAQARTHYSPPLCCILKAIGLSKSALPPANQ</sequence>
<organism evidence="2 3">
    <name type="scientific">Orbus sasakiae</name>
    <dbReference type="NCBI Taxonomy" id="1078475"/>
    <lineage>
        <taxon>Bacteria</taxon>
        <taxon>Pseudomonadati</taxon>
        <taxon>Pseudomonadota</taxon>
        <taxon>Gammaproteobacteria</taxon>
        <taxon>Orbales</taxon>
        <taxon>Orbaceae</taxon>
        <taxon>Orbus</taxon>
    </lineage>
</organism>
<gene>
    <name evidence="2" type="ORF">GCM10023211_16760</name>
</gene>
<feature type="compositionally biased region" description="Low complexity" evidence="1">
    <location>
        <begin position="7"/>
        <end position="16"/>
    </location>
</feature>
<feature type="region of interest" description="Disordered" evidence="1">
    <location>
        <begin position="1"/>
        <end position="27"/>
    </location>
</feature>
<reference evidence="3" key="1">
    <citation type="journal article" date="2019" name="Int. J. Syst. Evol. Microbiol.">
        <title>The Global Catalogue of Microorganisms (GCM) 10K type strain sequencing project: providing services to taxonomists for standard genome sequencing and annotation.</title>
        <authorList>
            <consortium name="The Broad Institute Genomics Platform"/>
            <consortium name="The Broad Institute Genome Sequencing Center for Infectious Disease"/>
            <person name="Wu L."/>
            <person name="Ma J."/>
        </authorList>
    </citation>
    <scope>NUCLEOTIDE SEQUENCE [LARGE SCALE GENOMIC DNA]</scope>
    <source>
        <strain evidence="3">JCM 18050</strain>
    </source>
</reference>